<keyword evidence="6" id="KW-0107">Calcium channel</keyword>
<feature type="repeat" description="ANK" evidence="14">
    <location>
        <begin position="119"/>
        <end position="151"/>
    </location>
</feature>
<evidence type="ECO:0000256" key="13">
    <source>
        <dbReference type="ARBA" id="ARBA00023303"/>
    </source>
</evidence>
<dbReference type="InterPro" id="IPR002110">
    <property type="entry name" value="Ankyrin_rpt"/>
</dbReference>
<gene>
    <name evidence="15" type="ORF">Cadr_000008540</name>
</gene>
<keyword evidence="7" id="KW-0479">Metal-binding</keyword>
<accession>A0A5N4DY51</accession>
<dbReference type="GO" id="GO:0046872">
    <property type="term" value="F:metal ion binding"/>
    <property type="evidence" value="ECO:0007669"/>
    <property type="project" value="UniProtKB-KW"/>
</dbReference>
<evidence type="ECO:0000313" key="16">
    <source>
        <dbReference type="Proteomes" id="UP000299084"/>
    </source>
</evidence>
<dbReference type="AlphaFoldDB" id="A0A5N4DY51"/>
<keyword evidence="3" id="KW-0472">Membrane</keyword>
<keyword evidence="16" id="KW-1185">Reference proteome</keyword>
<dbReference type="InterPro" id="IPR024862">
    <property type="entry name" value="TRPV"/>
</dbReference>
<sequence>IWEFPLLRAARENDVQTLNKLLKSEACDVHQKGALGDTALHIAALYDNLEAAMVLMEAAPELVKEPMTSELYEGQTALHIAIMNQNMNLVRALLAHGASVSARALGSAFRLSPRNLIYFGEHPLSFAACMGSEEIVRLLIEHGADIRAQDSLGNTVLHILVLQPNKTFACQMYNLLLSYDRRGDRLQSLELGKDVEELLTTQQVESSDGFTEGVMGADKRSIETRLWARGQPPDKVTP</sequence>
<evidence type="ECO:0000256" key="12">
    <source>
        <dbReference type="ARBA" id="ARBA00023065"/>
    </source>
</evidence>
<feature type="non-terminal residue" evidence="15">
    <location>
        <position position="1"/>
    </location>
</feature>
<dbReference type="GO" id="GO:0005262">
    <property type="term" value="F:calcium channel activity"/>
    <property type="evidence" value="ECO:0007669"/>
    <property type="project" value="UniProtKB-KW"/>
</dbReference>
<organism evidence="15 16">
    <name type="scientific">Camelus dromedarius</name>
    <name type="common">Dromedary</name>
    <name type="synonym">Arabian camel</name>
    <dbReference type="NCBI Taxonomy" id="9838"/>
    <lineage>
        <taxon>Eukaryota</taxon>
        <taxon>Metazoa</taxon>
        <taxon>Chordata</taxon>
        <taxon>Craniata</taxon>
        <taxon>Vertebrata</taxon>
        <taxon>Euteleostomi</taxon>
        <taxon>Mammalia</taxon>
        <taxon>Eutheria</taxon>
        <taxon>Laurasiatheria</taxon>
        <taxon>Artiodactyla</taxon>
        <taxon>Tylopoda</taxon>
        <taxon>Camelidae</taxon>
        <taxon>Camelus</taxon>
    </lineage>
</organism>
<evidence type="ECO:0000256" key="2">
    <source>
        <dbReference type="ARBA" id="ARBA00022448"/>
    </source>
</evidence>
<evidence type="ECO:0000313" key="15">
    <source>
        <dbReference type="EMBL" id="KAB1276072.1"/>
    </source>
</evidence>
<dbReference type="SMART" id="SM00248">
    <property type="entry name" value="ANK"/>
    <property type="match status" value="4"/>
</dbReference>
<keyword evidence="2" id="KW-0813">Transport</keyword>
<comment type="subcellular location">
    <subcellularLocation>
        <location evidence="1">Cell membrane</location>
        <topology evidence="1">Multi-pass membrane protein</topology>
    </subcellularLocation>
</comment>
<keyword evidence="11 14" id="KW-0040">ANK repeat</keyword>
<evidence type="ECO:0000256" key="5">
    <source>
        <dbReference type="ARBA" id="ARBA00022568"/>
    </source>
</evidence>
<evidence type="ECO:0000256" key="9">
    <source>
        <dbReference type="ARBA" id="ARBA00022837"/>
    </source>
</evidence>
<dbReference type="GO" id="GO:0005886">
    <property type="term" value="C:plasma membrane"/>
    <property type="evidence" value="ECO:0007669"/>
    <property type="project" value="UniProtKB-SubCell"/>
</dbReference>
<dbReference type="PROSITE" id="PS50088">
    <property type="entry name" value="ANK_REPEAT"/>
    <property type="match status" value="2"/>
</dbReference>
<keyword evidence="13" id="KW-0407">Ion channel</keyword>
<dbReference type="Gene3D" id="1.25.40.20">
    <property type="entry name" value="Ankyrin repeat-containing domain"/>
    <property type="match status" value="1"/>
</dbReference>
<proteinExistence type="predicted"/>
<keyword evidence="3" id="KW-1003">Cell membrane</keyword>
<comment type="caution">
    <text evidence="15">The sequence shown here is derived from an EMBL/GenBank/DDBJ whole genome shotgun (WGS) entry which is preliminary data.</text>
</comment>
<dbReference type="Pfam" id="PF12796">
    <property type="entry name" value="Ank_2"/>
    <property type="match status" value="2"/>
</dbReference>
<evidence type="ECO:0000256" key="4">
    <source>
        <dbReference type="ARBA" id="ARBA00022553"/>
    </source>
</evidence>
<keyword evidence="10" id="KW-0112">Calmodulin-binding</keyword>
<keyword evidence="12" id="KW-0406">Ion transport</keyword>
<keyword evidence="9" id="KW-0106">Calcium</keyword>
<feature type="repeat" description="ANK" evidence="14">
    <location>
        <begin position="73"/>
        <end position="105"/>
    </location>
</feature>
<dbReference type="GO" id="GO:0005516">
    <property type="term" value="F:calmodulin binding"/>
    <property type="evidence" value="ECO:0007669"/>
    <property type="project" value="UniProtKB-KW"/>
</dbReference>
<name>A0A5N4DY51_CAMDR</name>
<evidence type="ECO:0000256" key="11">
    <source>
        <dbReference type="ARBA" id="ARBA00023043"/>
    </source>
</evidence>
<evidence type="ECO:0000256" key="14">
    <source>
        <dbReference type="PROSITE-ProRule" id="PRU00023"/>
    </source>
</evidence>
<dbReference type="PRINTS" id="PR01765">
    <property type="entry name" value="ECACCHANNEL"/>
</dbReference>
<dbReference type="Proteomes" id="UP000299084">
    <property type="component" value="Unassembled WGS sequence"/>
</dbReference>
<reference evidence="15 16" key="1">
    <citation type="journal article" date="2019" name="Mol. Ecol. Resour.">
        <title>Improving Illumina assemblies with Hi-C and long reads: an example with the North African dromedary.</title>
        <authorList>
            <person name="Elbers J.P."/>
            <person name="Rogers M.F."/>
            <person name="Perelman P.L."/>
            <person name="Proskuryakova A.A."/>
            <person name="Serdyukova N.A."/>
            <person name="Johnson W.E."/>
            <person name="Horin P."/>
            <person name="Corander J."/>
            <person name="Murphy D."/>
            <person name="Burger P.A."/>
        </authorList>
    </citation>
    <scope>NUCLEOTIDE SEQUENCE [LARGE SCALE GENOMIC DNA]</scope>
    <source>
        <strain evidence="15">Drom800</strain>
        <tissue evidence="15">Blood</tissue>
    </source>
</reference>
<dbReference type="SUPFAM" id="SSF48403">
    <property type="entry name" value="Ankyrin repeat"/>
    <property type="match status" value="1"/>
</dbReference>
<dbReference type="PANTHER" id="PTHR10582">
    <property type="entry name" value="TRANSIENT RECEPTOR POTENTIAL ION CHANNEL PROTEIN"/>
    <property type="match status" value="1"/>
</dbReference>
<dbReference type="EMBL" id="JWIN03000007">
    <property type="protein sequence ID" value="KAB1276072.1"/>
    <property type="molecule type" value="Genomic_DNA"/>
</dbReference>
<keyword evidence="5" id="KW-0109">Calcium transport</keyword>
<dbReference type="PROSITE" id="PS50297">
    <property type="entry name" value="ANK_REP_REGION"/>
    <property type="match status" value="2"/>
</dbReference>
<dbReference type="PANTHER" id="PTHR10582:SF25">
    <property type="entry name" value="TRANSIENT RECEPTOR POTENTIAL CATION CHANNEL SUBFAMILY V MEMBER 6"/>
    <property type="match status" value="1"/>
</dbReference>
<protein>
    <submittedName>
        <fullName evidence="15">Transient receptor potential cation channel subfamily V member 6</fullName>
    </submittedName>
</protein>
<evidence type="ECO:0000256" key="10">
    <source>
        <dbReference type="ARBA" id="ARBA00022860"/>
    </source>
</evidence>
<evidence type="ECO:0000256" key="7">
    <source>
        <dbReference type="ARBA" id="ARBA00022723"/>
    </source>
</evidence>
<dbReference type="InterPro" id="IPR036770">
    <property type="entry name" value="Ankyrin_rpt-contain_sf"/>
</dbReference>
<dbReference type="GO" id="GO:0098703">
    <property type="term" value="P:calcium ion import across plasma membrane"/>
    <property type="evidence" value="ECO:0007669"/>
    <property type="project" value="TreeGrafter"/>
</dbReference>
<dbReference type="InterPro" id="IPR008344">
    <property type="entry name" value="TRPV5/TRPV6"/>
</dbReference>
<keyword evidence="8" id="KW-0677">Repeat</keyword>
<evidence type="ECO:0000256" key="1">
    <source>
        <dbReference type="ARBA" id="ARBA00004651"/>
    </source>
</evidence>
<keyword evidence="4" id="KW-0597">Phosphoprotein</keyword>
<evidence type="ECO:0000256" key="3">
    <source>
        <dbReference type="ARBA" id="ARBA00022475"/>
    </source>
</evidence>
<dbReference type="PRINTS" id="PR01415">
    <property type="entry name" value="ANKYRIN"/>
</dbReference>
<keyword evidence="15" id="KW-0675">Receptor</keyword>
<evidence type="ECO:0000256" key="8">
    <source>
        <dbReference type="ARBA" id="ARBA00022737"/>
    </source>
</evidence>
<evidence type="ECO:0000256" key="6">
    <source>
        <dbReference type="ARBA" id="ARBA00022673"/>
    </source>
</evidence>